<dbReference type="InterPro" id="IPR000983">
    <property type="entry name" value="Bac_GSPG_pilin"/>
</dbReference>
<name>A0ABT2ETD9_9BACT</name>
<dbReference type="Proteomes" id="UP001204798">
    <property type="component" value="Unassembled WGS sequence"/>
</dbReference>
<gene>
    <name evidence="4" type="ORF">M2350_003676</name>
</gene>
<evidence type="ECO:0000259" key="3">
    <source>
        <dbReference type="Pfam" id="PF07596"/>
    </source>
</evidence>
<accession>A0ABT2ETD9</accession>
<dbReference type="SUPFAM" id="SSF54523">
    <property type="entry name" value="Pili subunits"/>
    <property type="match status" value="1"/>
</dbReference>
<proteinExistence type="predicted"/>
<dbReference type="NCBIfam" id="TIGR02532">
    <property type="entry name" value="IV_pilin_GFxxxE"/>
    <property type="match status" value="1"/>
</dbReference>
<evidence type="ECO:0000313" key="4">
    <source>
        <dbReference type="EMBL" id="MCS3921230.1"/>
    </source>
</evidence>
<keyword evidence="1" id="KW-0488">Methylation</keyword>
<dbReference type="Pfam" id="PF07963">
    <property type="entry name" value="N_methyl"/>
    <property type="match status" value="1"/>
</dbReference>
<keyword evidence="5" id="KW-1185">Reference proteome</keyword>
<dbReference type="PRINTS" id="PR00813">
    <property type="entry name" value="BCTERIALGSPG"/>
</dbReference>
<feature type="transmembrane region" description="Helical" evidence="2">
    <location>
        <begin position="12"/>
        <end position="32"/>
    </location>
</feature>
<dbReference type="EMBL" id="JANUCP010000011">
    <property type="protein sequence ID" value="MCS3921230.1"/>
    <property type="molecule type" value="Genomic_DNA"/>
</dbReference>
<dbReference type="Pfam" id="PF07596">
    <property type="entry name" value="SBP_bac_10"/>
    <property type="match status" value="1"/>
</dbReference>
<keyword evidence="2" id="KW-0472">Membrane</keyword>
<dbReference type="PANTHER" id="PTHR30093">
    <property type="entry name" value="GENERAL SECRETION PATHWAY PROTEIN G"/>
    <property type="match status" value="1"/>
</dbReference>
<evidence type="ECO:0000256" key="2">
    <source>
        <dbReference type="SAM" id="Phobius"/>
    </source>
</evidence>
<sequence>MKRKGMTLVELLIVIGIIVTLAGFLFPVFTFIRERARITYCVNNLKQVGAALHMYAQDHDGFVPPYTNALDSAYLLPNSNSPELFEAAYRPYTKDKQIWYCPLDPYAGMDTPDLPEGPQPPTWRASYWNLYNHKATSYGITDVVADIAFAPLHINNIPNRAQIRLIWDQRQNRRSPINMIKDLEKQLCPYAIDFTHYPYLPHWETICDGIELYFDGSVKVINR</sequence>
<dbReference type="InterPro" id="IPR012902">
    <property type="entry name" value="N_methyl_site"/>
</dbReference>
<dbReference type="RefSeq" id="WP_259102205.1">
    <property type="nucleotide sequence ID" value="NZ_CP130454.1"/>
</dbReference>
<dbReference type="InterPro" id="IPR011453">
    <property type="entry name" value="DUF1559"/>
</dbReference>
<dbReference type="InterPro" id="IPR045584">
    <property type="entry name" value="Pilin-like"/>
</dbReference>
<feature type="domain" description="DUF1559" evidence="3">
    <location>
        <begin position="32"/>
        <end position="66"/>
    </location>
</feature>
<keyword evidence="2" id="KW-0812">Transmembrane</keyword>
<evidence type="ECO:0000256" key="1">
    <source>
        <dbReference type="ARBA" id="ARBA00022481"/>
    </source>
</evidence>
<comment type="caution">
    <text evidence="4">The sequence shown here is derived from an EMBL/GenBank/DDBJ whole genome shotgun (WGS) entry which is preliminary data.</text>
</comment>
<evidence type="ECO:0000313" key="5">
    <source>
        <dbReference type="Proteomes" id="UP001204798"/>
    </source>
</evidence>
<dbReference type="PROSITE" id="PS00409">
    <property type="entry name" value="PROKAR_NTER_METHYL"/>
    <property type="match status" value="1"/>
</dbReference>
<dbReference type="Gene3D" id="3.30.700.10">
    <property type="entry name" value="Glycoprotein, Type 4 Pilin"/>
    <property type="match status" value="1"/>
</dbReference>
<protein>
    <submittedName>
        <fullName evidence="4">Prepilin-type N-terminal cleavage/methylation domain-containing protein</fullName>
    </submittedName>
</protein>
<keyword evidence="2" id="KW-1133">Transmembrane helix</keyword>
<organism evidence="4 5">
    <name type="scientific">Candidatus Fervidibacter sacchari</name>
    <dbReference type="NCBI Taxonomy" id="1448929"/>
    <lineage>
        <taxon>Bacteria</taxon>
        <taxon>Candidatus Fervidibacterota</taxon>
        <taxon>Candidatus Fervidibacter</taxon>
    </lineage>
</organism>
<reference evidence="4 5" key="1">
    <citation type="submission" date="2022-08" db="EMBL/GenBank/DDBJ databases">
        <title>Bacterial and archaeal communities from various locations to study Microbial Dark Matter (Phase II).</title>
        <authorList>
            <person name="Stepanauskas R."/>
        </authorList>
    </citation>
    <scope>NUCLEOTIDE SEQUENCE [LARGE SCALE GENOMIC DNA]</scope>
    <source>
        <strain evidence="4 5">PD1</strain>
    </source>
</reference>